<organism evidence="1 2">
    <name type="scientific">Pseudomonas aeruginosa</name>
    <dbReference type="NCBI Taxonomy" id="287"/>
    <lineage>
        <taxon>Bacteria</taxon>
        <taxon>Pseudomonadati</taxon>
        <taxon>Pseudomonadota</taxon>
        <taxon>Gammaproteobacteria</taxon>
        <taxon>Pseudomonadales</taxon>
        <taxon>Pseudomonadaceae</taxon>
        <taxon>Pseudomonas</taxon>
    </lineage>
</organism>
<dbReference type="Proteomes" id="UP000194857">
    <property type="component" value="Unassembled WGS sequence"/>
</dbReference>
<evidence type="ECO:0000313" key="2">
    <source>
        <dbReference type="Proteomes" id="UP000194857"/>
    </source>
</evidence>
<dbReference type="EMBL" id="NFFZ01000010">
    <property type="protein sequence ID" value="OTI59783.1"/>
    <property type="molecule type" value="Genomic_DNA"/>
</dbReference>
<reference evidence="1 2" key="1">
    <citation type="submission" date="2017-05" db="EMBL/GenBank/DDBJ databases">
        <authorList>
            <person name="Song R."/>
            <person name="Chenine A.L."/>
            <person name="Ruprecht R.M."/>
        </authorList>
    </citation>
    <scope>NUCLEOTIDE SEQUENCE [LARGE SCALE GENOMIC DNA]</scope>
    <source>
        <strain evidence="1 2">S567_C10_BS</strain>
    </source>
</reference>
<accession>A0A241XP27</accession>
<dbReference type="AlphaFoldDB" id="A0A241XP27"/>
<protein>
    <submittedName>
        <fullName evidence="1">Uncharacterized protein</fullName>
    </submittedName>
</protein>
<sequence>MESICSGIQCSEEWGSITFSLFFRYVPAARRFLLDEVTPVPLRSRRTENIVERFLNGEWSWLTRYLGCLAELFYMFELGFARCFKFAE</sequence>
<comment type="caution">
    <text evidence="1">The sequence shown here is derived from an EMBL/GenBank/DDBJ whole genome shotgun (WGS) entry which is preliminary data.</text>
</comment>
<dbReference type="RefSeq" id="WP_031634101.1">
    <property type="nucleotide sequence ID" value="NZ_AP017302.1"/>
</dbReference>
<gene>
    <name evidence="1" type="ORF">CAZ10_19965</name>
</gene>
<name>A0A241XP27_PSEAI</name>
<proteinExistence type="predicted"/>
<evidence type="ECO:0000313" key="1">
    <source>
        <dbReference type="EMBL" id="OTI59783.1"/>
    </source>
</evidence>